<evidence type="ECO:0000313" key="2">
    <source>
        <dbReference type="Proteomes" id="UP000607653"/>
    </source>
</evidence>
<dbReference type="AlphaFoldDB" id="A0A822ZNA6"/>
<name>A0A822ZNA6_NELNU</name>
<dbReference type="PANTHER" id="PTHR22928">
    <property type="entry name" value="TELOMERE-ASSOCIATED PROTEIN RIF1"/>
    <property type="match status" value="1"/>
</dbReference>
<evidence type="ECO:0000313" key="1">
    <source>
        <dbReference type="EMBL" id="DAD44985.1"/>
    </source>
</evidence>
<proteinExistence type="predicted"/>
<dbReference type="EMBL" id="DUZY01000007">
    <property type="protein sequence ID" value="DAD44985.1"/>
    <property type="molecule type" value="Genomic_DNA"/>
</dbReference>
<protein>
    <submittedName>
        <fullName evidence="1">Uncharacterized protein</fullName>
    </submittedName>
</protein>
<accession>A0A822ZNA6</accession>
<dbReference type="Proteomes" id="UP000607653">
    <property type="component" value="Unassembled WGS sequence"/>
</dbReference>
<reference evidence="1 2" key="1">
    <citation type="journal article" date="2020" name="Mol. Biol. Evol.">
        <title>Distinct Expression and Methylation Patterns for Genes with Different Fates following a Single Whole-Genome Duplication in Flowering Plants.</title>
        <authorList>
            <person name="Shi T."/>
            <person name="Rahmani R.S."/>
            <person name="Gugger P.F."/>
            <person name="Wang M."/>
            <person name="Li H."/>
            <person name="Zhang Y."/>
            <person name="Li Z."/>
            <person name="Wang Q."/>
            <person name="Van de Peer Y."/>
            <person name="Marchal K."/>
            <person name="Chen J."/>
        </authorList>
    </citation>
    <scope>NUCLEOTIDE SEQUENCE [LARGE SCALE GENOMIC DNA]</scope>
    <source>
        <tissue evidence="1">Leaf</tissue>
    </source>
</reference>
<dbReference type="PANTHER" id="PTHR22928:SF3">
    <property type="entry name" value="TELOMERE-ASSOCIATED PROTEIN RIF1"/>
    <property type="match status" value="1"/>
</dbReference>
<organism evidence="1 2">
    <name type="scientific">Nelumbo nucifera</name>
    <name type="common">Sacred lotus</name>
    <dbReference type="NCBI Taxonomy" id="4432"/>
    <lineage>
        <taxon>Eukaryota</taxon>
        <taxon>Viridiplantae</taxon>
        <taxon>Streptophyta</taxon>
        <taxon>Embryophyta</taxon>
        <taxon>Tracheophyta</taxon>
        <taxon>Spermatophyta</taxon>
        <taxon>Magnoliopsida</taxon>
        <taxon>Proteales</taxon>
        <taxon>Nelumbonaceae</taxon>
        <taxon>Nelumbo</taxon>
    </lineage>
</organism>
<comment type="caution">
    <text evidence="1">The sequence shown here is derived from an EMBL/GenBank/DDBJ whole genome shotgun (WGS) entry which is preliminary data.</text>
</comment>
<sequence>MADFATQIKEIETWLSSRTREEKSFGYLTLLHLQEQSTVDPSAIQALSERFQPLLSLIMSDLSDDDEEIAAPALKCLGFMIYHPSLVAAIPGMPSSIYALHFFFLYNL</sequence>
<gene>
    <name evidence="1" type="ORF">HUJ06_003215</name>
</gene>
<keyword evidence="2" id="KW-1185">Reference proteome</keyword>